<reference evidence="3 4" key="1">
    <citation type="journal article" date="2007" name="Proc. Natl. Acad. Sci. U.S.A.">
        <title>The tiny eukaryote Ostreococcus provides genomic insights into the paradox of plankton speciation.</title>
        <authorList>
            <person name="Palenik B."/>
            <person name="Grimwood J."/>
            <person name="Aerts A."/>
            <person name="Rouze P."/>
            <person name="Salamov A."/>
            <person name="Putnam N."/>
            <person name="Dupont C."/>
            <person name="Jorgensen R."/>
            <person name="Derelle E."/>
            <person name="Rombauts S."/>
            <person name="Zhou K."/>
            <person name="Otillar R."/>
            <person name="Merchant S.S."/>
            <person name="Podell S."/>
            <person name="Gaasterland T."/>
            <person name="Napoli C."/>
            <person name="Gendler K."/>
            <person name="Manuell A."/>
            <person name="Tai V."/>
            <person name="Vallon O."/>
            <person name="Piganeau G."/>
            <person name="Jancek S."/>
            <person name="Heijde M."/>
            <person name="Jabbari K."/>
            <person name="Bowler C."/>
            <person name="Lohr M."/>
            <person name="Robbens S."/>
            <person name="Werner G."/>
            <person name="Dubchak I."/>
            <person name="Pazour G.J."/>
            <person name="Ren Q."/>
            <person name="Paulsen I."/>
            <person name="Delwiche C."/>
            <person name="Schmutz J."/>
            <person name="Rokhsar D."/>
            <person name="Van de Peer Y."/>
            <person name="Moreau H."/>
            <person name="Grigoriev I.V."/>
        </authorList>
    </citation>
    <scope>NUCLEOTIDE SEQUENCE [LARGE SCALE GENOMIC DNA]</scope>
    <source>
        <strain evidence="3 4">CCE9901</strain>
    </source>
</reference>
<dbReference type="KEGG" id="olu:OSTLU_28615"/>
<keyword evidence="4" id="KW-1185">Reference proteome</keyword>
<keyword evidence="2" id="KW-1133">Transmembrane helix</keyword>
<proteinExistence type="predicted"/>
<dbReference type="OrthoDB" id="10510584at2759"/>
<keyword evidence="2" id="KW-0812">Transmembrane</keyword>
<dbReference type="Proteomes" id="UP000001568">
    <property type="component" value="Chromosome 1"/>
</dbReference>
<dbReference type="EMBL" id="CP000581">
    <property type="protein sequence ID" value="ABO93654.1"/>
    <property type="molecule type" value="Genomic_DNA"/>
</dbReference>
<organism evidence="3 4">
    <name type="scientific">Ostreococcus lucimarinus (strain CCE9901)</name>
    <dbReference type="NCBI Taxonomy" id="436017"/>
    <lineage>
        <taxon>Eukaryota</taxon>
        <taxon>Viridiplantae</taxon>
        <taxon>Chlorophyta</taxon>
        <taxon>Mamiellophyceae</taxon>
        <taxon>Mamiellales</taxon>
        <taxon>Bathycoccaceae</taxon>
        <taxon>Ostreococcus</taxon>
    </lineage>
</organism>
<feature type="transmembrane region" description="Helical" evidence="2">
    <location>
        <begin position="29"/>
        <end position="48"/>
    </location>
</feature>
<name>A4RQC5_OSTLU</name>
<dbReference type="RefSeq" id="XP_001415362.1">
    <property type="nucleotide sequence ID" value="XM_001415325.1"/>
</dbReference>
<feature type="region of interest" description="Disordered" evidence="1">
    <location>
        <begin position="53"/>
        <end position="74"/>
    </location>
</feature>
<sequence>MTSASTSSNHSLPALWRHAMKKWGRWQGYAWSTVVVAGAAAYAMSLVVDAGGEKSKVKRDADGGDASRGERRRR</sequence>
<evidence type="ECO:0000313" key="4">
    <source>
        <dbReference type="Proteomes" id="UP000001568"/>
    </source>
</evidence>
<dbReference type="AlphaFoldDB" id="A4RQC5"/>
<protein>
    <submittedName>
        <fullName evidence="3">Uncharacterized protein</fullName>
    </submittedName>
</protein>
<accession>A4RQC5</accession>
<dbReference type="GeneID" id="4999517"/>
<evidence type="ECO:0000313" key="3">
    <source>
        <dbReference type="EMBL" id="ABO93654.1"/>
    </source>
</evidence>
<gene>
    <name evidence="3" type="ORF">OSTLU_28615</name>
</gene>
<dbReference type="HOGENOM" id="CLU_2692235_0_0_1"/>
<evidence type="ECO:0000256" key="2">
    <source>
        <dbReference type="SAM" id="Phobius"/>
    </source>
</evidence>
<dbReference type="Gramene" id="ABO93654">
    <property type="protein sequence ID" value="ABO93654"/>
    <property type="gene ID" value="OSTLU_28615"/>
</dbReference>
<evidence type="ECO:0000256" key="1">
    <source>
        <dbReference type="SAM" id="MobiDB-lite"/>
    </source>
</evidence>
<keyword evidence="2" id="KW-0472">Membrane</keyword>